<keyword evidence="3" id="KW-1185">Reference proteome</keyword>
<dbReference type="EMBL" id="SACL01000001">
    <property type="protein sequence ID" value="RVT99085.1"/>
    <property type="molecule type" value="Genomic_DNA"/>
</dbReference>
<evidence type="ECO:0000313" key="2">
    <source>
        <dbReference type="EMBL" id="RVT99085.1"/>
    </source>
</evidence>
<dbReference type="RefSeq" id="WP_127785751.1">
    <property type="nucleotide sequence ID" value="NZ_SACL01000001.1"/>
</dbReference>
<accession>A0A437MN52</accession>
<feature type="region of interest" description="Disordered" evidence="1">
    <location>
        <begin position="1"/>
        <end position="34"/>
    </location>
</feature>
<gene>
    <name evidence="2" type="ORF">EOD42_02975</name>
</gene>
<organism evidence="2 3">
    <name type="scientific">Rhodovarius crocodyli</name>
    <dbReference type="NCBI Taxonomy" id="1979269"/>
    <lineage>
        <taxon>Bacteria</taxon>
        <taxon>Pseudomonadati</taxon>
        <taxon>Pseudomonadota</taxon>
        <taxon>Alphaproteobacteria</taxon>
        <taxon>Acetobacterales</taxon>
        <taxon>Roseomonadaceae</taxon>
        <taxon>Rhodovarius</taxon>
    </lineage>
</organism>
<feature type="compositionally biased region" description="Basic and acidic residues" evidence="1">
    <location>
        <begin position="1"/>
        <end position="11"/>
    </location>
</feature>
<evidence type="ECO:0000256" key="1">
    <source>
        <dbReference type="SAM" id="MobiDB-lite"/>
    </source>
</evidence>
<dbReference type="AlphaFoldDB" id="A0A437MN52"/>
<name>A0A437MN52_9PROT</name>
<evidence type="ECO:0000313" key="3">
    <source>
        <dbReference type="Proteomes" id="UP000282957"/>
    </source>
</evidence>
<feature type="compositionally biased region" description="Pro residues" evidence="1">
    <location>
        <begin position="12"/>
        <end position="23"/>
    </location>
</feature>
<protein>
    <recommendedName>
        <fullName evidence="4">DUF927 domain-containing protein</fullName>
    </recommendedName>
</protein>
<evidence type="ECO:0008006" key="4">
    <source>
        <dbReference type="Google" id="ProtNLM"/>
    </source>
</evidence>
<proteinExistence type="predicted"/>
<dbReference type="OrthoDB" id="7208869at2"/>
<reference evidence="2 3" key="1">
    <citation type="submission" date="2019-01" db="EMBL/GenBank/DDBJ databases">
        <authorList>
            <person name="Chen W.-M."/>
        </authorList>
    </citation>
    <scope>NUCLEOTIDE SEQUENCE [LARGE SCALE GENOMIC DNA]</scope>
    <source>
        <strain evidence="2 3">CCP-6</strain>
    </source>
</reference>
<dbReference type="Proteomes" id="UP000282957">
    <property type="component" value="Unassembled WGS sequence"/>
</dbReference>
<sequence>MTVVQLRKDFDGPPPPPPEPPEPPADEGPAGGPITVLGQRNGTFYFFDYMGQFRELTAHQIGIKQHINALFGDRGIQWLVDQFPAFDKHGDPTGSYSVDGANRWIIREAGSMVFDGSMPSRGLGLWRAGEAVVAHLGDRICWDGEWRHPGFQAEGALWPARPPLFEVQPPAPPGDLAELEAMMRRWNWAHDGSAEVMFGLWCAGVLGASIPWRPHAFIVGEAYSGKSTLFGLLAAANPTALLVNSYTEAGIRQSLSQRASAALMDEADADEQAEAEKLQRVIGFLRLTSGGQGAQVLRGSPDGSAQRFDVVCSAIMGGILPPNFKPQDASRITRLDLRRKAADSKGLPSEVQIRDLRSRAPAFLSRALLVAPRFMEVFRVYHAALIELDGNAPRMADQLGTILAARHIMLSDRPPEAVGDDLDLVRWAIPSAEDRESEGGPRQCLHHLLHAQLDQQKGGERPVVWRTVLDAIAADAGIRDEAKRSLLNHGMRVGPYPLKDQAGAPVLYVMNQHQQLARMFAGTRWAGEKWREDLARLPGAVVPPNPIKLSTGNKIRVVVIPRALLPYPGDGGDGDQD</sequence>
<comment type="caution">
    <text evidence="2">The sequence shown here is derived from an EMBL/GenBank/DDBJ whole genome shotgun (WGS) entry which is preliminary data.</text>
</comment>